<name>A0A1G1L1T6_9BACT</name>
<evidence type="ECO:0000313" key="2">
    <source>
        <dbReference type="Proteomes" id="UP000178187"/>
    </source>
</evidence>
<comment type="caution">
    <text evidence="1">The sequence shown here is derived from an EMBL/GenBank/DDBJ whole genome shotgun (WGS) entry which is preliminary data.</text>
</comment>
<dbReference type="AlphaFoldDB" id="A0A1G1L1T6"/>
<dbReference type="EMBL" id="MHFR01000015">
    <property type="protein sequence ID" value="OGW99096.1"/>
    <property type="molecule type" value="Genomic_DNA"/>
</dbReference>
<gene>
    <name evidence="1" type="ORF">A3G33_05575</name>
</gene>
<accession>A0A1G1L1T6</accession>
<organism evidence="1 2">
    <name type="scientific">Candidatus Danuiimicrobium aquiferis</name>
    <dbReference type="NCBI Taxonomy" id="1801832"/>
    <lineage>
        <taxon>Bacteria</taxon>
        <taxon>Pseudomonadati</taxon>
        <taxon>Candidatus Omnitrophota</taxon>
        <taxon>Candidatus Danuiimicrobium</taxon>
    </lineage>
</organism>
<reference evidence="1 2" key="1">
    <citation type="journal article" date="2016" name="Nat. Commun.">
        <title>Thousands of microbial genomes shed light on interconnected biogeochemical processes in an aquifer system.</title>
        <authorList>
            <person name="Anantharaman K."/>
            <person name="Brown C.T."/>
            <person name="Hug L.A."/>
            <person name="Sharon I."/>
            <person name="Castelle C.J."/>
            <person name="Probst A.J."/>
            <person name="Thomas B.C."/>
            <person name="Singh A."/>
            <person name="Wilkins M.J."/>
            <person name="Karaoz U."/>
            <person name="Brodie E.L."/>
            <person name="Williams K.H."/>
            <person name="Hubbard S.S."/>
            <person name="Banfield J.F."/>
        </authorList>
    </citation>
    <scope>NUCLEOTIDE SEQUENCE [LARGE SCALE GENOMIC DNA]</scope>
</reference>
<sequence>MADYVEYVLLGDGRRWEKVEPMRKKEEDDFKKDIEKFKREIEDIPEPNFGRIEELKEKIRNKTFLTKEAIEETAMRLAAKFLGKEKF</sequence>
<evidence type="ECO:0000313" key="1">
    <source>
        <dbReference type="EMBL" id="OGW99096.1"/>
    </source>
</evidence>
<dbReference type="Proteomes" id="UP000178187">
    <property type="component" value="Unassembled WGS sequence"/>
</dbReference>
<protein>
    <submittedName>
        <fullName evidence="1">Uncharacterized protein</fullName>
    </submittedName>
</protein>
<proteinExistence type="predicted"/>